<dbReference type="RefSeq" id="WP_005518848.1">
    <property type="nucleotide sequence ID" value="NC_014659.1"/>
</dbReference>
<feature type="transmembrane region" description="Helical" evidence="1">
    <location>
        <begin position="29"/>
        <end position="46"/>
    </location>
</feature>
<evidence type="ECO:0000256" key="1">
    <source>
        <dbReference type="SAM" id="Phobius"/>
    </source>
</evidence>
<feature type="transmembrane region" description="Helical" evidence="1">
    <location>
        <begin position="93"/>
        <end position="115"/>
    </location>
</feature>
<dbReference type="KEGG" id="req:REQ_32570"/>
<keyword evidence="1" id="KW-1133">Transmembrane helix</keyword>
<feature type="transmembrane region" description="Helical" evidence="1">
    <location>
        <begin position="127"/>
        <end position="150"/>
    </location>
</feature>
<accession>A0A3S5Y9N8</accession>
<dbReference type="GeneID" id="57578914"/>
<feature type="transmembrane region" description="Helical" evidence="1">
    <location>
        <begin position="66"/>
        <end position="86"/>
    </location>
</feature>
<dbReference type="EMBL" id="FN563149">
    <property type="protein sequence ID" value="CBH49255.1"/>
    <property type="molecule type" value="Genomic_DNA"/>
</dbReference>
<organism evidence="2">
    <name type="scientific">Rhodococcus hoagii (strain 103S)</name>
    <name type="common">Rhodococcus equi</name>
    <dbReference type="NCBI Taxonomy" id="685727"/>
    <lineage>
        <taxon>Bacteria</taxon>
        <taxon>Bacillati</taxon>
        <taxon>Actinomycetota</taxon>
        <taxon>Actinomycetes</taxon>
        <taxon>Mycobacteriales</taxon>
        <taxon>Nocardiaceae</taxon>
        <taxon>Prescottella</taxon>
    </lineage>
</organism>
<reference evidence="2" key="1">
    <citation type="journal article" date="2010" name="PLoS Genet.">
        <title>The genome of a pathogenic rhodococcus: cooptive virulence underpinned by key gene acquisitions.</title>
        <authorList>
            <person name="Letek M."/>
            <person name="Gonzalez P."/>
            <person name="Macarthur I."/>
            <person name="Rodriguez H."/>
            <person name="Freeman T.C."/>
            <person name="Valero-Rello A."/>
            <person name="Blanco M."/>
            <person name="Buckley T."/>
            <person name="Cherevach I."/>
            <person name="Fahey R."/>
            <person name="Hapeshi A."/>
            <person name="Holdstock J."/>
            <person name="Leadon D."/>
            <person name="Navas J."/>
            <person name="Ocampo A."/>
            <person name="Quail M.A."/>
            <person name="Sanders M."/>
            <person name="Scortti M.M."/>
            <person name="Prescott J.F."/>
            <person name="Fogarty U."/>
            <person name="Meijer W.G."/>
            <person name="Parkhill J."/>
            <person name="Bentley S.D."/>
            <person name="Vazquez-Boland J.A."/>
        </authorList>
    </citation>
    <scope>NUCLEOTIDE SEQUENCE [LARGE SCALE GENOMIC DNA]</scope>
    <source>
        <strain evidence="2 3">103S</strain>
    </source>
</reference>
<name>A0A3S5Y9N8_RHOH1</name>
<proteinExistence type="predicted"/>
<evidence type="ECO:0000313" key="3">
    <source>
        <dbReference type="Proteomes" id="UP000006892"/>
    </source>
</evidence>
<sequence>MSDDLSLLRRELASIEAKVAREVDPRGRGPFIAATVLILLIALAAPQVDGLRAWQVLAGGHDEVAALARLFTWFVVVFGIGVSALAAWTRRWVFAWVAMAGVTVGTALGLLTYWSQHSVRSAETGSLGYGLLVEWAAMAFLAALWIPVVAGRSNLMQR</sequence>
<protein>
    <submittedName>
        <fullName evidence="2">Integral membrane protein</fullName>
    </submittedName>
</protein>
<dbReference type="Proteomes" id="UP001154400">
    <property type="component" value="Chromosome"/>
</dbReference>
<dbReference type="AlphaFoldDB" id="A0A3S5Y9N8"/>
<gene>
    <name evidence="2" type="ordered locus">REQ_32570</name>
</gene>
<evidence type="ECO:0000313" key="2">
    <source>
        <dbReference type="EMBL" id="CBH49255.1"/>
    </source>
</evidence>
<keyword evidence="1" id="KW-0812">Transmembrane</keyword>
<keyword evidence="1" id="KW-0472">Membrane</keyword>